<accession>A0AAW0WYT9</accession>
<comment type="caution">
    <text evidence="6">The sequence shown here is derived from an EMBL/GenBank/DDBJ whole genome shotgun (WGS) entry which is preliminary data.</text>
</comment>
<dbReference type="GO" id="GO:0005634">
    <property type="term" value="C:nucleus"/>
    <property type="evidence" value="ECO:0007669"/>
    <property type="project" value="UniProtKB-SubCell"/>
</dbReference>
<evidence type="ECO:0000256" key="4">
    <source>
        <dbReference type="ARBA" id="ARBA00022786"/>
    </source>
</evidence>
<dbReference type="AlphaFoldDB" id="A0AAW0WYT9"/>
<keyword evidence="4" id="KW-0833">Ubl conjugation pathway</keyword>
<dbReference type="PROSITE" id="PS50896">
    <property type="entry name" value="LISH"/>
    <property type="match status" value="1"/>
</dbReference>
<dbReference type="SUPFAM" id="SSF50978">
    <property type="entry name" value="WD40 repeat-like"/>
    <property type="match status" value="1"/>
</dbReference>
<protein>
    <recommendedName>
        <fullName evidence="8">LisH domain-containing protein</fullName>
    </recommendedName>
</protein>
<dbReference type="InterPro" id="IPR006594">
    <property type="entry name" value="LisH"/>
</dbReference>
<dbReference type="InterPro" id="IPR033270">
    <property type="entry name" value="VPRBP/DCAF1"/>
</dbReference>
<dbReference type="PANTHER" id="PTHR13129">
    <property type="entry name" value="VPRBP PROTEIN-RELATED"/>
    <property type="match status" value="1"/>
</dbReference>
<comment type="subcellular location">
    <subcellularLocation>
        <location evidence="1">Nucleus</location>
    </subcellularLocation>
</comment>
<evidence type="ECO:0000313" key="7">
    <source>
        <dbReference type="Proteomes" id="UP001445076"/>
    </source>
</evidence>
<sequence length="628" mass="69242">MKEPILQDKRMEHVKFQRHALELIKAVSGRTKHEGDASTDISMQSIHRADVVAQTRINYNKRQLLQLIQTHLSQEGYEAVAMALQQAAHLPPLPASVPHTSMGPPTRNMVTPPPSIRAHRLLAGAGTRHLFAQTLCKGSPANSGSLAAVASAATTSSPVANPSPISNTSSPGALHIKINRASKRDSRGVSLTNNSSMCHFSKMESSNCCSNCSQGTVGSIGNSALSVPVVTNTALLSEPTISLDRIVTEYLMNQHALCKNPVVTCPTFDLFQPHRCPEPKSLRAPPTNFTMRYAKRSYNVPFTGLEGSSNNRKFIYSRYRPMQTYRPTDDDDIFVCCEFTPDDQFIIVGTTRGEVRLFTKGGSEEGIYTVHQGAVSTLVTHSSGSLLLTSCTGVHETSLWSITDLFDEKFTLHECQHADFNNAQDKIIGTSEQTAKLYDLNTSQVVTEFTPKLSNHYNINKAVLDPSDDLILTDGVLFDIRTGKQIHKFDKINPILNGVFHRNGLEIISSSEIWDLRTFHLLRTVPVLNLCDVVFNHTNDVIFGITVGDQLDEFQENAFETSFKTVDAADYSSIATVDVRRVVSSLAINRNDTQVALVETENGTDDLTDDAVVRVYEIGMTRQDDDEL</sequence>
<dbReference type="Gene3D" id="2.130.10.10">
    <property type="entry name" value="YVTN repeat-like/Quinoprotein amine dehydrogenase"/>
    <property type="match status" value="1"/>
</dbReference>
<proteinExistence type="inferred from homology"/>
<evidence type="ECO:0000256" key="3">
    <source>
        <dbReference type="ARBA" id="ARBA00008845"/>
    </source>
</evidence>
<dbReference type="Proteomes" id="UP001445076">
    <property type="component" value="Unassembled WGS sequence"/>
</dbReference>
<reference evidence="6 7" key="1">
    <citation type="journal article" date="2024" name="BMC Genomics">
        <title>Genome assembly of redclaw crayfish (Cherax quadricarinatus) provides insights into its immune adaptation and hypoxia tolerance.</title>
        <authorList>
            <person name="Liu Z."/>
            <person name="Zheng J."/>
            <person name="Li H."/>
            <person name="Fang K."/>
            <person name="Wang S."/>
            <person name="He J."/>
            <person name="Zhou D."/>
            <person name="Weng S."/>
            <person name="Chi M."/>
            <person name="Gu Z."/>
            <person name="He J."/>
            <person name="Li F."/>
            <person name="Wang M."/>
        </authorList>
    </citation>
    <scope>NUCLEOTIDE SEQUENCE [LARGE SCALE GENOMIC DNA]</scope>
    <source>
        <strain evidence="6">ZL_2023a</strain>
    </source>
</reference>
<feature type="non-terminal residue" evidence="6">
    <location>
        <position position="628"/>
    </location>
</feature>
<evidence type="ECO:0000256" key="1">
    <source>
        <dbReference type="ARBA" id="ARBA00004123"/>
    </source>
</evidence>
<dbReference type="SMART" id="SM00667">
    <property type="entry name" value="LisH"/>
    <property type="match status" value="1"/>
</dbReference>
<comment type="similarity">
    <text evidence="3">Belongs to the VPRBP/DCAF1 family.</text>
</comment>
<keyword evidence="5" id="KW-0539">Nucleus</keyword>
<evidence type="ECO:0000313" key="6">
    <source>
        <dbReference type="EMBL" id="KAK8730919.1"/>
    </source>
</evidence>
<comment type="pathway">
    <text evidence="2">Protein modification; protein ubiquitination.</text>
</comment>
<dbReference type="EMBL" id="JARKIK010000062">
    <property type="protein sequence ID" value="KAK8730919.1"/>
    <property type="molecule type" value="Genomic_DNA"/>
</dbReference>
<dbReference type="GO" id="GO:0016567">
    <property type="term" value="P:protein ubiquitination"/>
    <property type="evidence" value="ECO:0007669"/>
    <property type="project" value="InterPro"/>
</dbReference>
<evidence type="ECO:0000256" key="5">
    <source>
        <dbReference type="ARBA" id="ARBA00023242"/>
    </source>
</evidence>
<name>A0AAW0WYT9_CHEQU</name>
<dbReference type="PANTHER" id="PTHR13129:SF4">
    <property type="entry name" value="DDB1- AND CUL4-ASSOCIATED FACTOR 1"/>
    <property type="match status" value="1"/>
</dbReference>
<evidence type="ECO:0008006" key="8">
    <source>
        <dbReference type="Google" id="ProtNLM"/>
    </source>
</evidence>
<keyword evidence="7" id="KW-1185">Reference proteome</keyword>
<gene>
    <name evidence="6" type="ORF">OTU49_007700</name>
</gene>
<dbReference type="InterPro" id="IPR015943">
    <property type="entry name" value="WD40/YVTN_repeat-like_dom_sf"/>
</dbReference>
<evidence type="ECO:0000256" key="2">
    <source>
        <dbReference type="ARBA" id="ARBA00004906"/>
    </source>
</evidence>
<organism evidence="6 7">
    <name type="scientific">Cherax quadricarinatus</name>
    <name type="common">Australian red claw crayfish</name>
    <dbReference type="NCBI Taxonomy" id="27406"/>
    <lineage>
        <taxon>Eukaryota</taxon>
        <taxon>Metazoa</taxon>
        <taxon>Ecdysozoa</taxon>
        <taxon>Arthropoda</taxon>
        <taxon>Crustacea</taxon>
        <taxon>Multicrustacea</taxon>
        <taxon>Malacostraca</taxon>
        <taxon>Eumalacostraca</taxon>
        <taxon>Eucarida</taxon>
        <taxon>Decapoda</taxon>
        <taxon>Pleocyemata</taxon>
        <taxon>Astacidea</taxon>
        <taxon>Parastacoidea</taxon>
        <taxon>Parastacidae</taxon>
        <taxon>Cherax</taxon>
    </lineage>
</organism>
<dbReference type="InterPro" id="IPR036322">
    <property type="entry name" value="WD40_repeat_dom_sf"/>
</dbReference>
<dbReference type="GO" id="GO:0080008">
    <property type="term" value="C:Cul4-RING E3 ubiquitin ligase complex"/>
    <property type="evidence" value="ECO:0007669"/>
    <property type="project" value="TreeGrafter"/>
</dbReference>